<keyword evidence="2" id="KW-1185">Reference proteome</keyword>
<evidence type="ECO:0000313" key="1">
    <source>
        <dbReference type="EMBL" id="GBM19567.1"/>
    </source>
</evidence>
<accession>A0A4Y2DTF6</accession>
<protein>
    <submittedName>
        <fullName evidence="1">Uncharacterized protein</fullName>
    </submittedName>
</protein>
<reference evidence="1 2" key="1">
    <citation type="journal article" date="2019" name="Sci. Rep.">
        <title>Orb-weaving spider Araneus ventricosus genome elucidates the spidroin gene catalogue.</title>
        <authorList>
            <person name="Kono N."/>
            <person name="Nakamura H."/>
            <person name="Ohtoshi R."/>
            <person name="Moran D.A.P."/>
            <person name="Shinohara A."/>
            <person name="Yoshida Y."/>
            <person name="Fujiwara M."/>
            <person name="Mori M."/>
            <person name="Tomita M."/>
            <person name="Arakawa K."/>
        </authorList>
    </citation>
    <scope>NUCLEOTIDE SEQUENCE [LARGE SCALE GENOMIC DNA]</scope>
</reference>
<gene>
    <name evidence="1" type="ORF">AVEN_274105_1</name>
</gene>
<organism evidence="1 2">
    <name type="scientific">Araneus ventricosus</name>
    <name type="common">Orbweaver spider</name>
    <name type="synonym">Epeira ventricosa</name>
    <dbReference type="NCBI Taxonomy" id="182803"/>
    <lineage>
        <taxon>Eukaryota</taxon>
        <taxon>Metazoa</taxon>
        <taxon>Ecdysozoa</taxon>
        <taxon>Arthropoda</taxon>
        <taxon>Chelicerata</taxon>
        <taxon>Arachnida</taxon>
        <taxon>Araneae</taxon>
        <taxon>Araneomorphae</taxon>
        <taxon>Entelegynae</taxon>
        <taxon>Araneoidea</taxon>
        <taxon>Araneidae</taxon>
        <taxon>Araneus</taxon>
    </lineage>
</organism>
<comment type="caution">
    <text evidence="1">The sequence shown here is derived from an EMBL/GenBank/DDBJ whole genome shotgun (WGS) entry which is preliminary data.</text>
</comment>
<dbReference type="Proteomes" id="UP000499080">
    <property type="component" value="Unassembled WGS sequence"/>
</dbReference>
<name>A0A4Y2DTF6_ARAVE</name>
<proteinExistence type="predicted"/>
<dbReference type="AlphaFoldDB" id="A0A4Y2DTF6"/>
<dbReference type="EMBL" id="BGPR01167737">
    <property type="protein sequence ID" value="GBM19567.1"/>
    <property type="molecule type" value="Genomic_DNA"/>
</dbReference>
<feature type="non-terminal residue" evidence="1">
    <location>
        <position position="1"/>
    </location>
</feature>
<evidence type="ECO:0000313" key="2">
    <source>
        <dbReference type="Proteomes" id="UP000499080"/>
    </source>
</evidence>
<sequence length="76" mass="8543">SFHPGPHRLHPPSTLSSDWILDWKINTYHLPRKPHFSLCRRLCSYAGGSSDPSPLPSDELSSEHLRIVMPSQVLVG</sequence>